<feature type="region of interest" description="Disordered" evidence="1">
    <location>
        <begin position="62"/>
        <end position="83"/>
    </location>
</feature>
<accession>A0A951PNK8</accession>
<gene>
    <name evidence="2" type="ORF">KME25_22955</name>
</gene>
<dbReference type="AlphaFoldDB" id="A0A951PNK8"/>
<proteinExistence type="predicted"/>
<evidence type="ECO:0000256" key="1">
    <source>
        <dbReference type="SAM" id="MobiDB-lite"/>
    </source>
</evidence>
<evidence type="ECO:0000313" key="2">
    <source>
        <dbReference type="EMBL" id="MBW4547270.1"/>
    </source>
</evidence>
<organism evidence="2 3">
    <name type="scientific">Symplocastrum torsivum CPER-KK1</name>
    <dbReference type="NCBI Taxonomy" id="450513"/>
    <lineage>
        <taxon>Bacteria</taxon>
        <taxon>Bacillati</taxon>
        <taxon>Cyanobacteriota</taxon>
        <taxon>Cyanophyceae</taxon>
        <taxon>Oscillatoriophycideae</taxon>
        <taxon>Oscillatoriales</taxon>
        <taxon>Microcoleaceae</taxon>
        <taxon>Symplocastrum</taxon>
    </lineage>
</organism>
<comment type="caution">
    <text evidence="2">The sequence shown here is derived from an EMBL/GenBank/DDBJ whole genome shotgun (WGS) entry which is preliminary data.</text>
</comment>
<reference evidence="2" key="1">
    <citation type="submission" date="2021-05" db="EMBL/GenBank/DDBJ databases">
        <authorList>
            <person name="Pietrasiak N."/>
            <person name="Ward R."/>
            <person name="Stajich J.E."/>
            <person name="Kurbessoian T."/>
        </authorList>
    </citation>
    <scope>NUCLEOTIDE SEQUENCE</scope>
    <source>
        <strain evidence="2">CPER-KK1</strain>
    </source>
</reference>
<dbReference type="EMBL" id="JAHHIF010000038">
    <property type="protein sequence ID" value="MBW4547270.1"/>
    <property type="molecule type" value="Genomic_DNA"/>
</dbReference>
<protein>
    <submittedName>
        <fullName evidence="2">Uncharacterized protein</fullName>
    </submittedName>
</protein>
<name>A0A951PNK8_9CYAN</name>
<dbReference type="Proteomes" id="UP000753908">
    <property type="component" value="Unassembled WGS sequence"/>
</dbReference>
<evidence type="ECO:0000313" key="3">
    <source>
        <dbReference type="Proteomes" id="UP000753908"/>
    </source>
</evidence>
<reference evidence="2" key="2">
    <citation type="journal article" date="2022" name="Microbiol. Resour. Announc.">
        <title>Metagenome Sequencing to Explore Phylogenomics of Terrestrial Cyanobacteria.</title>
        <authorList>
            <person name="Ward R.D."/>
            <person name="Stajich J.E."/>
            <person name="Johansen J.R."/>
            <person name="Huntemann M."/>
            <person name="Clum A."/>
            <person name="Foster B."/>
            <person name="Foster B."/>
            <person name="Roux S."/>
            <person name="Palaniappan K."/>
            <person name="Varghese N."/>
            <person name="Mukherjee S."/>
            <person name="Reddy T.B.K."/>
            <person name="Daum C."/>
            <person name="Copeland A."/>
            <person name="Chen I.A."/>
            <person name="Ivanova N.N."/>
            <person name="Kyrpides N.C."/>
            <person name="Shapiro N."/>
            <person name="Eloe-Fadrosh E.A."/>
            <person name="Pietrasiak N."/>
        </authorList>
    </citation>
    <scope>NUCLEOTIDE SEQUENCE</scope>
    <source>
        <strain evidence="2">CPER-KK1</strain>
    </source>
</reference>
<sequence length="83" mass="9098">MGCAEKVVLAYSGRVDTSVCIAELRADEEIDWMTQAIAYTPPRSQNLLKLALTKAFSRQLTRHPQPCGAKSSTQSTPAIYGVR</sequence>